<proteinExistence type="inferred from homology"/>
<comment type="caution">
    <text evidence="11">The sequence shown here is derived from an EMBL/GenBank/DDBJ whole genome shotgun (WGS) entry which is preliminary data.</text>
</comment>
<dbReference type="Proteomes" id="UP000324585">
    <property type="component" value="Unassembled WGS sequence"/>
</dbReference>
<dbReference type="SUPFAM" id="SSF81324">
    <property type="entry name" value="Voltage-gated potassium channels"/>
    <property type="match status" value="2"/>
</dbReference>
<evidence type="ECO:0000256" key="6">
    <source>
        <dbReference type="ARBA" id="ARBA00023136"/>
    </source>
</evidence>
<dbReference type="GO" id="GO:0030322">
    <property type="term" value="P:stabilization of membrane potential"/>
    <property type="evidence" value="ECO:0007669"/>
    <property type="project" value="TreeGrafter"/>
</dbReference>
<keyword evidence="2 8" id="KW-0813">Transport</keyword>
<comment type="subcellular location">
    <subcellularLocation>
        <location evidence="1">Membrane</location>
        <topology evidence="1">Multi-pass membrane protein</topology>
    </subcellularLocation>
</comment>
<feature type="domain" description="Potassium channel" evidence="10">
    <location>
        <begin position="169"/>
        <end position="239"/>
    </location>
</feature>
<evidence type="ECO:0000256" key="9">
    <source>
        <dbReference type="SAM" id="Phobius"/>
    </source>
</evidence>
<evidence type="ECO:0000256" key="2">
    <source>
        <dbReference type="ARBA" id="ARBA00022448"/>
    </source>
</evidence>
<keyword evidence="4 9" id="KW-1133">Transmembrane helix</keyword>
<dbReference type="PANTHER" id="PTHR11003">
    <property type="entry name" value="POTASSIUM CHANNEL, SUBFAMILY K"/>
    <property type="match status" value="1"/>
</dbReference>
<dbReference type="Gene3D" id="1.10.238.10">
    <property type="entry name" value="EF-hand"/>
    <property type="match status" value="1"/>
</dbReference>
<dbReference type="InterPro" id="IPR013099">
    <property type="entry name" value="K_chnl_dom"/>
</dbReference>
<dbReference type="OMA" id="YSGIETH"/>
<evidence type="ECO:0000256" key="3">
    <source>
        <dbReference type="ARBA" id="ARBA00022692"/>
    </source>
</evidence>
<evidence type="ECO:0000313" key="12">
    <source>
        <dbReference type="Proteomes" id="UP000324585"/>
    </source>
</evidence>
<feature type="domain" description="Potassium channel" evidence="10">
    <location>
        <begin position="53"/>
        <end position="125"/>
    </location>
</feature>
<keyword evidence="5 8" id="KW-0406">Ion transport</keyword>
<evidence type="ECO:0000256" key="5">
    <source>
        <dbReference type="ARBA" id="ARBA00023065"/>
    </source>
</evidence>
<feature type="transmembrane region" description="Helical" evidence="9">
    <location>
        <begin position="219"/>
        <end position="242"/>
    </location>
</feature>
<keyword evidence="6 9" id="KW-0472">Membrane</keyword>
<comment type="similarity">
    <text evidence="8">Belongs to the two pore domain potassium channel (TC 1.A.1.8) family.</text>
</comment>
<dbReference type="AlphaFoldDB" id="A0A5J4YVB5"/>
<keyword evidence="3 8" id="KW-0812">Transmembrane</keyword>
<feature type="transmembrane region" description="Helical" evidence="9">
    <location>
        <begin position="75"/>
        <end position="92"/>
    </location>
</feature>
<evidence type="ECO:0000256" key="4">
    <source>
        <dbReference type="ARBA" id="ARBA00022989"/>
    </source>
</evidence>
<dbReference type="GO" id="GO:0015271">
    <property type="term" value="F:outward rectifier potassium channel activity"/>
    <property type="evidence" value="ECO:0007669"/>
    <property type="project" value="TreeGrafter"/>
</dbReference>
<sequence>MAFVEESAPLLAPAASAAGMEDDGEKSSAKLEQMRTTPVWVSTLGKNWLLVVLVCAHFVVGTCFFHFYENWSLEASAYFCVVVLTTVGYGDITPSSDLSKLFTCLYICLSVGFVFSFLSLLVENLIDSNLGKLVQNVADHNSQDISDATATDRLTKAEQHHLVASTAFFVGLIFLSVIMFHFGDGMGFVDAIYFVIITASTVGLGDFHPRHAVMQTVSVFWIVFMTISLGKLVGDYTSAFAARSERKARKALLSKAFTRQGFKMMDLDQDNALRRFEFVVSMLLHLQKIERGDVDDLLRAFDQRDLDRDGLLTHEESELYNQKYRSQSNMSSGLQRD</sequence>
<dbReference type="OrthoDB" id="415460at2759"/>
<dbReference type="InterPro" id="IPR011992">
    <property type="entry name" value="EF-hand-dom_pair"/>
</dbReference>
<dbReference type="Gene3D" id="1.10.287.70">
    <property type="match status" value="2"/>
</dbReference>
<dbReference type="PANTHER" id="PTHR11003:SF291">
    <property type="entry name" value="IP11374P"/>
    <property type="match status" value="1"/>
</dbReference>
<dbReference type="GO" id="GO:0005886">
    <property type="term" value="C:plasma membrane"/>
    <property type="evidence" value="ECO:0007669"/>
    <property type="project" value="TreeGrafter"/>
</dbReference>
<dbReference type="SUPFAM" id="SSF47473">
    <property type="entry name" value="EF-hand"/>
    <property type="match status" value="1"/>
</dbReference>
<dbReference type="EMBL" id="VRMN01000004">
    <property type="protein sequence ID" value="KAA8494644.1"/>
    <property type="molecule type" value="Genomic_DNA"/>
</dbReference>
<reference evidence="12" key="1">
    <citation type="journal article" date="2019" name="Nat. Commun.">
        <title>Expansion of phycobilisome linker gene families in mesophilic red algae.</title>
        <authorList>
            <person name="Lee J."/>
            <person name="Kim D."/>
            <person name="Bhattacharya D."/>
            <person name="Yoon H.S."/>
        </authorList>
    </citation>
    <scope>NUCLEOTIDE SEQUENCE [LARGE SCALE GENOMIC DNA]</scope>
    <source>
        <strain evidence="12">CCMP 1328</strain>
    </source>
</reference>
<feature type="transmembrane region" description="Helical" evidence="9">
    <location>
        <begin position="48"/>
        <end position="68"/>
    </location>
</feature>
<evidence type="ECO:0000256" key="7">
    <source>
        <dbReference type="ARBA" id="ARBA00023303"/>
    </source>
</evidence>
<feature type="transmembrane region" description="Helical" evidence="9">
    <location>
        <begin position="162"/>
        <end position="182"/>
    </location>
</feature>
<keyword evidence="7 8" id="KW-0407">Ion channel</keyword>
<protein>
    <submittedName>
        <fullName evidence="11">Two-pore potassium channel 1</fullName>
    </submittedName>
</protein>
<dbReference type="PRINTS" id="PR01333">
    <property type="entry name" value="2POREKCHANEL"/>
</dbReference>
<dbReference type="GO" id="GO:0022841">
    <property type="term" value="F:potassium ion leak channel activity"/>
    <property type="evidence" value="ECO:0007669"/>
    <property type="project" value="TreeGrafter"/>
</dbReference>
<organism evidence="11 12">
    <name type="scientific">Porphyridium purpureum</name>
    <name type="common">Red alga</name>
    <name type="synonym">Porphyridium cruentum</name>
    <dbReference type="NCBI Taxonomy" id="35688"/>
    <lineage>
        <taxon>Eukaryota</taxon>
        <taxon>Rhodophyta</taxon>
        <taxon>Bangiophyceae</taxon>
        <taxon>Porphyridiales</taxon>
        <taxon>Porphyridiaceae</taxon>
        <taxon>Porphyridium</taxon>
    </lineage>
</organism>
<dbReference type="InterPro" id="IPR003280">
    <property type="entry name" value="2pore_dom_K_chnl"/>
</dbReference>
<evidence type="ECO:0000313" key="11">
    <source>
        <dbReference type="EMBL" id="KAA8494644.1"/>
    </source>
</evidence>
<gene>
    <name evidence="11" type="ORF">FVE85_2885</name>
</gene>
<evidence type="ECO:0000259" key="10">
    <source>
        <dbReference type="Pfam" id="PF07885"/>
    </source>
</evidence>
<feature type="transmembrane region" description="Helical" evidence="9">
    <location>
        <begin position="98"/>
        <end position="122"/>
    </location>
</feature>
<evidence type="ECO:0000256" key="8">
    <source>
        <dbReference type="RuleBase" id="RU003857"/>
    </source>
</evidence>
<name>A0A5J4YVB5_PORPP</name>
<accession>A0A5J4YVB5</accession>
<evidence type="ECO:0000256" key="1">
    <source>
        <dbReference type="ARBA" id="ARBA00004141"/>
    </source>
</evidence>
<keyword evidence="12" id="KW-1185">Reference proteome</keyword>
<dbReference type="Pfam" id="PF07885">
    <property type="entry name" value="Ion_trans_2"/>
    <property type="match status" value="2"/>
</dbReference>